<dbReference type="RefSeq" id="WP_218932100.1">
    <property type="nucleotide sequence ID" value="NZ_CP036263.1"/>
</dbReference>
<protein>
    <submittedName>
        <fullName evidence="1">Uncharacterized protein</fullName>
    </submittedName>
</protein>
<sequence>MREVGSRYIQDNFILGDRRRAFSVTAADGQSFDRSVRHAENFEPSIPYAEQHQAAEAKLAALKQKHGKRLNIVWILVDDMGMATQAATAVAQ</sequence>
<dbReference type="AlphaFoldDB" id="A0A517N0M7"/>
<dbReference type="Proteomes" id="UP000319852">
    <property type="component" value="Chromosome"/>
</dbReference>
<dbReference type="KEGG" id="amob:HG15A2_40250"/>
<proteinExistence type="predicted"/>
<accession>A0A517N0M7</accession>
<keyword evidence="2" id="KW-1185">Reference proteome</keyword>
<reference evidence="1 2" key="1">
    <citation type="submission" date="2019-02" db="EMBL/GenBank/DDBJ databases">
        <title>Deep-cultivation of Planctomycetes and their phenomic and genomic characterization uncovers novel biology.</title>
        <authorList>
            <person name="Wiegand S."/>
            <person name="Jogler M."/>
            <person name="Boedeker C."/>
            <person name="Pinto D."/>
            <person name="Vollmers J."/>
            <person name="Rivas-Marin E."/>
            <person name="Kohn T."/>
            <person name="Peeters S.H."/>
            <person name="Heuer A."/>
            <person name="Rast P."/>
            <person name="Oberbeckmann S."/>
            <person name="Bunk B."/>
            <person name="Jeske O."/>
            <person name="Meyerdierks A."/>
            <person name="Storesund J.E."/>
            <person name="Kallscheuer N."/>
            <person name="Luecker S."/>
            <person name="Lage O.M."/>
            <person name="Pohl T."/>
            <person name="Merkel B.J."/>
            <person name="Hornburger P."/>
            <person name="Mueller R.-W."/>
            <person name="Bruemmer F."/>
            <person name="Labrenz M."/>
            <person name="Spormann A.M."/>
            <person name="Op den Camp H."/>
            <person name="Overmann J."/>
            <person name="Amann R."/>
            <person name="Jetten M.S.M."/>
            <person name="Mascher T."/>
            <person name="Medema M.H."/>
            <person name="Devos D.P."/>
            <person name="Kaster A.-K."/>
            <person name="Ovreas L."/>
            <person name="Rohde M."/>
            <person name="Galperin M.Y."/>
            <person name="Jogler C."/>
        </authorList>
    </citation>
    <scope>NUCLEOTIDE SEQUENCE [LARGE SCALE GENOMIC DNA]</scope>
    <source>
        <strain evidence="1 2">HG15A2</strain>
    </source>
</reference>
<dbReference type="EMBL" id="CP036263">
    <property type="protein sequence ID" value="QDT00686.1"/>
    <property type="molecule type" value="Genomic_DNA"/>
</dbReference>
<evidence type="ECO:0000313" key="1">
    <source>
        <dbReference type="EMBL" id="QDT00686.1"/>
    </source>
</evidence>
<evidence type="ECO:0000313" key="2">
    <source>
        <dbReference type="Proteomes" id="UP000319852"/>
    </source>
</evidence>
<gene>
    <name evidence="1" type="ORF">HG15A2_40250</name>
</gene>
<organism evidence="1 2">
    <name type="scientific">Adhaeretor mobilis</name>
    <dbReference type="NCBI Taxonomy" id="1930276"/>
    <lineage>
        <taxon>Bacteria</taxon>
        <taxon>Pseudomonadati</taxon>
        <taxon>Planctomycetota</taxon>
        <taxon>Planctomycetia</taxon>
        <taxon>Pirellulales</taxon>
        <taxon>Lacipirellulaceae</taxon>
        <taxon>Adhaeretor</taxon>
    </lineage>
</organism>
<name>A0A517N0M7_9BACT</name>